<evidence type="ECO:0000259" key="5">
    <source>
        <dbReference type="Pfam" id="PF00884"/>
    </source>
</evidence>
<name>A0A839GN23_9BACT</name>
<keyword evidence="2" id="KW-0479">Metal-binding</keyword>
<keyword evidence="7" id="KW-1185">Reference proteome</keyword>
<evidence type="ECO:0000313" key="6">
    <source>
        <dbReference type="EMBL" id="MBA9075828.1"/>
    </source>
</evidence>
<evidence type="ECO:0000313" key="7">
    <source>
        <dbReference type="Proteomes" id="UP000563094"/>
    </source>
</evidence>
<dbReference type="AlphaFoldDB" id="A0A839GN23"/>
<evidence type="ECO:0000256" key="1">
    <source>
        <dbReference type="ARBA" id="ARBA00008779"/>
    </source>
</evidence>
<dbReference type="InterPro" id="IPR024607">
    <property type="entry name" value="Sulfatase_CS"/>
</dbReference>
<dbReference type="GO" id="GO:0004065">
    <property type="term" value="F:arylsulfatase activity"/>
    <property type="evidence" value="ECO:0007669"/>
    <property type="project" value="UniProtKB-EC"/>
</dbReference>
<dbReference type="EMBL" id="JACJIQ010000001">
    <property type="protein sequence ID" value="MBA9075828.1"/>
    <property type="molecule type" value="Genomic_DNA"/>
</dbReference>
<dbReference type="EC" id="3.1.6.1" evidence="6"/>
<dbReference type="Proteomes" id="UP000563094">
    <property type="component" value="Unassembled WGS sequence"/>
</dbReference>
<keyword evidence="3 6" id="KW-0378">Hydrolase</keyword>
<dbReference type="Pfam" id="PF00884">
    <property type="entry name" value="Sulfatase"/>
    <property type="match status" value="1"/>
</dbReference>
<comment type="similarity">
    <text evidence="1">Belongs to the sulfatase family.</text>
</comment>
<organism evidence="6 7">
    <name type="scientific">Rufibacter quisquiliarum</name>
    <dbReference type="NCBI Taxonomy" id="1549639"/>
    <lineage>
        <taxon>Bacteria</taxon>
        <taxon>Pseudomonadati</taxon>
        <taxon>Bacteroidota</taxon>
        <taxon>Cytophagia</taxon>
        <taxon>Cytophagales</taxon>
        <taxon>Hymenobacteraceae</taxon>
        <taxon>Rufibacter</taxon>
    </lineage>
</organism>
<dbReference type="SUPFAM" id="SSF53649">
    <property type="entry name" value="Alkaline phosphatase-like"/>
    <property type="match status" value="1"/>
</dbReference>
<protein>
    <submittedName>
        <fullName evidence="6">Arylsulfatase</fullName>
        <ecNumber evidence="6">3.1.6.1</ecNumber>
    </submittedName>
</protein>
<dbReference type="PANTHER" id="PTHR42693:SF53">
    <property type="entry name" value="ENDO-4-O-SULFATASE"/>
    <property type="match status" value="1"/>
</dbReference>
<dbReference type="InterPro" id="IPR050738">
    <property type="entry name" value="Sulfatase"/>
</dbReference>
<accession>A0A839GN23</accession>
<comment type="caution">
    <text evidence="6">The sequence shown here is derived from an EMBL/GenBank/DDBJ whole genome shotgun (WGS) entry which is preliminary data.</text>
</comment>
<gene>
    <name evidence="6" type="ORF">FHS90_000525</name>
</gene>
<dbReference type="FunFam" id="3.40.720.10:FF:000047">
    <property type="entry name" value="Arylsulfatase"/>
    <property type="match status" value="1"/>
</dbReference>
<proteinExistence type="inferred from homology"/>
<dbReference type="GO" id="GO:0046872">
    <property type="term" value="F:metal ion binding"/>
    <property type="evidence" value="ECO:0007669"/>
    <property type="project" value="UniProtKB-KW"/>
</dbReference>
<evidence type="ECO:0000256" key="4">
    <source>
        <dbReference type="ARBA" id="ARBA00022837"/>
    </source>
</evidence>
<keyword evidence="4" id="KW-0106">Calcium</keyword>
<dbReference type="InterPro" id="IPR000917">
    <property type="entry name" value="Sulfatase_N"/>
</dbReference>
<feature type="domain" description="Sulfatase N-terminal" evidence="5">
    <location>
        <begin position="13"/>
        <end position="407"/>
    </location>
</feature>
<dbReference type="RefSeq" id="WP_246386570.1">
    <property type="nucleotide sequence ID" value="NZ_JACJIQ010000001.1"/>
</dbReference>
<reference evidence="6 7" key="1">
    <citation type="submission" date="2020-08" db="EMBL/GenBank/DDBJ databases">
        <title>Genomic Encyclopedia of Type Strains, Phase IV (KMG-IV): sequencing the most valuable type-strain genomes for metagenomic binning, comparative biology and taxonomic classification.</title>
        <authorList>
            <person name="Goeker M."/>
        </authorList>
    </citation>
    <scope>NUCLEOTIDE SEQUENCE [LARGE SCALE GENOMIC DNA]</scope>
    <source>
        <strain evidence="6 7">DSM 29854</strain>
    </source>
</reference>
<dbReference type="FunFam" id="3.30.1120.10:FF:000008">
    <property type="entry name" value="Arylsulfatase"/>
    <property type="match status" value="1"/>
</dbReference>
<sequence>MVFPKGSHAQERPNIVLIMADDMGFSDIGSYGGEIPTPNLDQLAQKGLRFSQFYNVGRCCPSRAALLTGLAPHQAGIGHMAEDPEKPKVNDWGVHGYRGYLNRNSVTLAEVLKAAGYHTYMVGKWHVGMHGKEKWPVGRGFEQFYGILSGGASHLQPFPPRGVTLNDGPTQYDFAPDFYDTDAFTDNAITFLKQQKDNKPFFLYVAHTAPHWPLQAKKEDYEPFVGKYLKGWDVVRQDRLKKQLEMGFIKPEWGMAQREMRPWEELTDKEKEDVDFRMAVYAGQVYNMDQNIGKLVNYLKQSGKLDNTLILFLSDNGACAEPYKELGGRPQAEVNDPLKFWVVSYGQGWANASNTPFKRFKVDTYEGGIATPFIAFWPKGIKTQAGKWNHTPYHIQDIMPTLVELAQTKYPNTFHNGQKIIPIEGISLAAAFKGAPEKKKHEFMYWEHQDNCAIRWGNWKAVKKLPDTTWELYDLAKDRTERHNLAAQHPDIVQKLNDQWYAWANSHHVLPKGNQVDPYKD</sequence>
<dbReference type="PANTHER" id="PTHR42693">
    <property type="entry name" value="ARYLSULFATASE FAMILY MEMBER"/>
    <property type="match status" value="1"/>
</dbReference>
<dbReference type="InterPro" id="IPR017850">
    <property type="entry name" value="Alkaline_phosphatase_core_sf"/>
</dbReference>
<evidence type="ECO:0000256" key="3">
    <source>
        <dbReference type="ARBA" id="ARBA00022801"/>
    </source>
</evidence>
<dbReference type="Gene3D" id="3.40.720.10">
    <property type="entry name" value="Alkaline Phosphatase, subunit A"/>
    <property type="match status" value="1"/>
</dbReference>
<dbReference type="CDD" id="cd16025">
    <property type="entry name" value="PAS_like"/>
    <property type="match status" value="1"/>
</dbReference>
<dbReference type="PROSITE" id="PS00149">
    <property type="entry name" value="SULFATASE_2"/>
    <property type="match status" value="1"/>
</dbReference>
<dbReference type="Gene3D" id="3.30.1120.10">
    <property type="match status" value="1"/>
</dbReference>
<evidence type="ECO:0000256" key="2">
    <source>
        <dbReference type="ARBA" id="ARBA00022723"/>
    </source>
</evidence>